<dbReference type="EMBL" id="CP061646">
    <property type="protein sequence ID" value="QNX73362.1"/>
    <property type="molecule type" value="Genomic_DNA"/>
</dbReference>
<reference evidence="2" key="1">
    <citation type="submission" date="2020-09" db="EMBL/GenBank/DDBJ databases">
        <title>Clinical and molecular characterization of Acinetobacter seifertii in Taiwan.</title>
        <authorList>
            <person name="Li L.-H."/>
            <person name="Yang Y.-S."/>
            <person name="Sun J.-R."/>
            <person name="Huang T.-W."/>
            <person name="Huang W.-C."/>
            <person name="Wang Y.-C."/>
            <person name="Kuo T.-H."/>
            <person name="Kuo S.-C."/>
            <person name="Chen T.-L."/>
        </authorList>
    </citation>
    <scope>NUCLEOTIDE SEQUENCE [LARGE SCALE GENOMIC DNA]</scope>
    <source>
        <strain evidence="2">AS39</strain>
    </source>
</reference>
<protein>
    <submittedName>
        <fullName evidence="1">Uncharacterized protein</fullName>
    </submittedName>
</protein>
<proteinExistence type="predicted"/>
<sequence length="185" mass="20861">MKVLNYLPPKQRRLGVLLSLATICAGWSIILPPSERLEPVTLELNHKKPLVSSGQNIGTLKISQPDFFAWDLPIIEQKQEKSPPTVKDVKPPKVIAKKKVVAPIQPAPIIPYEIPKPVVNLPQVKYLGQVVDASGIQVFLIIDDFSVVMTPQKVYQQTWKIISINDYEVRLMHLPTQQIMRVTKS</sequence>
<gene>
    <name evidence="1" type="ORF">IC776_05730</name>
</gene>
<evidence type="ECO:0000313" key="2">
    <source>
        <dbReference type="Proteomes" id="UP000516666"/>
    </source>
</evidence>
<dbReference type="RefSeq" id="WP_191012861.1">
    <property type="nucleotide sequence ID" value="NZ_CP061646.1"/>
</dbReference>
<name>A0A7H2VAH9_9GAMM</name>
<dbReference type="Proteomes" id="UP000516666">
    <property type="component" value="Chromosome"/>
</dbReference>
<dbReference type="AlphaFoldDB" id="A0A7H2VAH9"/>
<evidence type="ECO:0000313" key="1">
    <source>
        <dbReference type="EMBL" id="QNX73362.1"/>
    </source>
</evidence>
<organism evidence="1 2">
    <name type="scientific">Acinetobacter seifertii</name>
    <dbReference type="NCBI Taxonomy" id="1530123"/>
    <lineage>
        <taxon>Bacteria</taxon>
        <taxon>Pseudomonadati</taxon>
        <taxon>Pseudomonadota</taxon>
        <taxon>Gammaproteobacteria</taxon>
        <taxon>Moraxellales</taxon>
        <taxon>Moraxellaceae</taxon>
        <taxon>Acinetobacter</taxon>
        <taxon>Acinetobacter calcoaceticus/baumannii complex</taxon>
    </lineage>
</organism>
<reference evidence="1 2" key="2">
    <citation type="submission" date="2020-09" db="EMBL/GenBank/DDBJ databases">
        <authorList>
            <person name="Chen F.-J."/>
            <person name="Lee Y.-T."/>
        </authorList>
    </citation>
    <scope>NUCLEOTIDE SEQUENCE [LARGE SCALE GENOMIC DNA]</scope>
    <source>
        <strain evidence="1 2">AS39</strain>
    </source>
</reference>
<accession>A0A7H2VAH9</accession>